<dbReference type="STRING" id="665118.SAMN02983003_0208"/>
<dbReference type="EMBL" id="FPKU01000001">
    <property type="protein sequence ID" value="SFZ80920.1"/>
    <property type="molecule type" value="Genomic_DNA"/>
</dbReference>
<evidence type="ECO:0000256" key="1">
    <source>
        <dbReference type="SAM" id="Phobius"/>
    </source>
</evidence>
<feature type="transmembrane region" description="Helical" evidence="1">
    <location>
        <begin position="34"/>
        <end position="55"/>
    </location>
</feature>
<accession>A0A1K2HSH2</accession>
<evidence type="ECO:0000313" key="3">
    <source>
        <dbReference type="Proteomes" id="UP000183447"/>
    </source>
</evidence>
<reference evidence="2 3" key="1">
    <citation type="submission" date="2016-11" db="EMBL/GenBank/DDBJ databases">
        <authorList>
            <person name="Jaros S."/>
            <person name="Januszkiewicz K."/>
            <person name="Wedrychowicz H."/>
        </authorList>
    </citation>
    <scope>NUCLEOTIDE SEQUENCE [LARGE SCALE GENOMIC DNA]</scope>
    <source>
        <strain evidence="2 3">ATCC 23634</strain>
    </source>
</reference>
<sequence>MSAMPFRMSEVCAALTLMIALIGAKYLPMLSFLPLSQMAGITAFSFAIFLALRLYQYELAQLDS</sequence>
<gene>
    <name evidence="2" type="ORF">SAMN02983003_0208</name>
</gene>
<keyword evidence="1" id="KW-0472">Membrane</keyword>
<keyword evidence="1" id="KW-1133">Transmembrane helix</keyword>
<keyword evidence="1" id="KW-0812">Transmembrane</keyword>
<keyword evidence="3" id="KW-1185">Reference proteome</keyword>
<dbReference type="AlphaFoldDB" id="A0A1K2HSH2"/>
<protein>
    <submittedName>
        <fullName evidence="2">Uncharacterized protein</fullName>
    </submittedName>
</protein>
<dbReference type="Proteomes" id="UP000183447">
    <property type="component" value="Unassembled WGS sequence"/>
</dbReference>
<evidence type="ECO:0000313" key="2">
    <source>
        <dbReference type="EMBL" id="SFZ80920.1"/>
    </source>
</evidence>
<organism evidence="2 3">
    <name type="scientific">Devosia enhydra</name>
    <dbReference type="NCBI Taxonomy" id="665118"/>
    <lineage>
        <taxon>Bacteria</taxon>
        <taxon>Pseudomonadati</taxon>
        <taxon>Pseudomonadota</taxon>
        <taxon>Alphaproteobacteria</taxon>
        <taxon>Hyphomicrobiales</taxon>
        <taxon>Devosiaceae</taxon>
        <taxon>Devosia</taxon>
    </lineage>
</organism>
<name>A0A1K2HSH2_9HYPH</name>
<proteinExistence type="predicted"/>
<dbReference type="OrthoDB" id="7947069at2"/>
<dbReference type="RefSeq" id="WP_143145607.1">
    <property type="nucleotide sequence ID" value="NZ_FPKU01000001.1"/>
</dbReference>